<dbReference type="AlphaFoldDB" id="A0A829YLG0"/>
<name>A0A829YLG0_9GAMM</name>
<sequence>MTAGAIDPAVEQFLLDSIDTVPHLEALLLLFQSPTTVWTVVQLAARIYVSEKQASSILEDLTRRSLIVRVEQAPATYQYVPRSPEQSALLEKVAQSYRTQLVQLTRFIHSNASGSVRDFARAFRLKDKD</sequence>
<comment type="caution">
    <text evidence="1">The sequence shown here is derived from an EMBL/GenBank/DDBJ whole genome shotgun (WGS) entry which is preliminary data.</text>
</comment>
<dbReference type="SUPFAM" id="SSF46785">
    <property type="entry name" value="Winged helix' DNA-binding domain"/>
    <property type="match status" value="1"/>
</dbReference>
<evidence type="ECO:0008006" key="3">
    <source>
        <dbReference type="Google" id="ProtNLM"/>
    </source>
</evidence>
<proteinExistence type="predicted"/>
<accession>A0A829YLG0</accession>
<protein>
    <recommendedName>
        <fullName evidence="3">HTH marR-type domain-containing protein</fullName>
    </recommendedName>
</protein>
<keyword evidence="2" id="KW-1185">Reference proteome</keyword>
<organism evidence="1 2">
    <name type="scientific">Steroidobacter agaridevorans</name>
    <dbReference type="NCBI Taxonomy" id="2695856"/>
    <lineage>
        <taxon>Bacteria</taxon>
        <taxon>Pseudomonadati</taxon>
        <taxon>Pseudomonadota</taxon>
        <taxon>Gammaproteobacteria</taxon>
        <taxon>Steroidobacterales</taxon>
        <taxon>Steroidobacteraceae</taxon>
        <taxon>Steroidobacter</taxon>
    </lineage>
</organism>
<gene>
    <name evidence="1" type="ORF">GCM10011487_55580</name>
</gene>
<dbReference type="EMBL" id="BLJN01000006">
    <property type="protein sequence ID" value="GFE83558.1"/>
    <property type="molecule type" value="Genomic_DNA"/>
</dbReference>
<reference evidence="2" key="1">
    <citation type="submission" date="2020-01" db="EMBL/GenBank/DDBJ databases">
        <title>'Steroidobacter agaridevorans' sp. nov., agar-degrading bacteria isolated from rhizosphere soils.</title>
        <authorList>
            <person name="Ikenaga M."/>
            <person name="Kataoka M."/>
            <person name="Murouchi A."/>
            <person name="Katsuragi S."/>
            <person name="Sakai M."/>
        </authorList>
    </citation>
    <scope>NUCLEOTIDE SEQUENCE [LARGE SCALE GENOMIC DNA]</scope>
    <source>
        <strain evidence="2">YU21-B</strain>
    </source>
</reference>
<dbReference type="RefSeq" id="WP_161815165.1">
    <property type="nucleotide sequence ID" value="NZ_BLJN01000006.1"/>
</dbReference>
<dbReference type="InterPro" id="IPR036390">
    <property type="entry name" value="WH_DNA-bd_sf"/>
</dbReference>
<dbReference type="Proteomes" id="UP000445000">
    <property type="component" value="Unassembled WGS sequence"/>
</dbReference>
<evidence type="ECO:0000313" key="1">
    <source>
        <dbReference type="EMBL" id="GFE83558.1"/>
    </source>
</evidence>
<evidence type="ECO:0000313" key="2">
    <source>
        <dbReference type="Proteomes" id="UP000445000"/>
    </source>
</evidence>